<gene>
    <name evidence="3" type="ORF">EAI_04563</name>
</gene>
<evidence type="ECO:0000256" key="2">
    <source>
        <dbReference type="SAM" id="SignalP"/>
    </source>
</evidence>
<dbReference type="Proteomes" id="UP000008237">
    <property type="component" value="Unassembled WGS sequence"/>
</dbReference>
<keyword evidence="4" id="KW-1185">Reference proteome</keyword>
<dbReference type="OrthoDB" id="7550839at2759"/>
<proteinExistence type="predicted"/>
<keyword evidence="2" id="KW-0732">Signal</keyword>
<sequence>MSSTMVSRRLLGCLFVILLSRYGDAYKSNSNDYLEAILMTLERIENGMQKMAEQSALACMTQFSHEKLAALASDRSKIPDDDEAQSAGRTWSPRMQSMNLMNVRRSMSRSDEDDDYQPTLRKLKRHRSSNRNQNVNSNSNINTNINSNRAKIFDLSNETTS</sequence>
<accession>E2C8X9</accession>
<evidence type="ECO:0000313" key="3">
    <source>
        <dbReference type="EMBL" id="EFN75597.1"/>
    </source>
</evidence>
<feature type="chain" id="PRO_5003157742" evidence="2">
    <location>
        <begin position="26"/>
        <end position="161"/>
    </location>
</feature>
<dbReference type="AlphaFoldDB" id="E2C8X9"/>
<protein>
    <submittedName>
        <fullName evidence="3">Uncharacterized protein</fullName>
    </submittedName>
</protein>
<feature type="compositionally biased region" description="Polar residues" evidence="1">
    <location>
        <begin position="87"/>
        <end position="100"/>
    </location>
</feature>
<name>E2C8X9_HARSA</name>
<dbReference type="InParanoid" id="E2C8X9"/>
<feature type="compositionally biased region" description="Low complexity" evidence="1">
    <location>
        <begin position="130"/>
        <end position="144"/>
    </location>
</feature>
<dbReference type="EMBL" id="GL453744">
    <property type="protein sequence ID" value="EFN75597.1"/>
    <property type="molecule type" value="Genomic_DNA"/>
</dbReference>
<reference evidence="3 4" key="1">
    <citation type="journal article" date="2010" name="Science">
        <title>Genomic comparison of the ants Camponotus floridanus and Harpegnathos saltator.</title>
        <authorList>
            <person name="Bonasio R."/>
            <person name="Zhang G."/>
            <person name="Ye C."/>
            <person name="Mutti N.S."/>
            <person name="Fang X."/>
            <person name="Qin N."/>
            <person name="Donahue G."/>
            <person name="Yang P."/>
            <person name="Li Q."/>
            <person name="Li C."/>
            <person name="Zhang P."/>
            <person name="Huang Z."/>
            <person name="Berger S.L."/>
            <person name="Reinberg D."/>
            <person name="Wang J."/>
            <person name="Liebig J."/>
        </authorList>
    </citation>
    <scope>NUCLEOTIDE SEQUENCE [LARGE SCALE GENOMIC DNA]</scope>
    <source>
        <strain evidence="3 4">R22 G/1</strain>
    </source>
</reference>
<evidence type="ECO:0000313" key="4">
    <source>
        <dbReference type="Proteomes" id="UP000008237"/>
    </source>
</evidence>
<organism evidence="4">
    <name type="scientific">Harpegnathos saltator</name>
    <name type="common">Jerdon's jumping ant</name>
    <dbReference type="NCBI Taxonomy" id="610380"/>
    <lineage>
        <taxon>Eukaryota</taxon>
        <taxon>Metazoa</taxon>
        <taxon>Ecdysozoa</taxon>
        <taxon>Arthropoda</taxon>
        <taxon>Hexapoda</taxon>
        <taxon>Insecta</taxon>
        <taxon>Pterygota</taxon>
        <taxon>Neoptera</taxon>
        <taxon>Endopterygota</taxon>
        <taxon>Hymenoptera</taxon>
        <taxon>Apocrita</taxon>
        <taxon>Aculeata</taxon>
        <taxon>Formicoidea</taxon>
        <taxon>Formicidae</taxon>
        <taxon>Ponerinae</taxon>
        <taxon>Ponerini</taxon>
        <taxon>Harpegnathos</taxon>
    </lineage>
</organism>
<feature type="region of interest" description="Disordered" evidence="1">
    <location>
        <begin position="74"/>
        <end position="144"/>
    </location>
</feature>
<feature type="signal peptide" evidence="2">
    <location>
        <begin position="1"/>
        <end position="25"/>
    </location>
</feature>
<evidence type="ECO:0000256" key="1">
    <source>
        <dbReference type="SAM" id="MobiDB-lite"/>
    </source>
</evidence>